<gene>
    <name evidence="1" type="ORF">BGE01nite_35800</name>
</gene>
<protein>
    <submittedName>
        <fullName evidence="1">Uncharacterized protein</fullName>
    </submittedName>
</protein>
<dbReference type="AlphaFoldDB" id="A0A512MC18"/>
<dbReference type="EMBL" id="BKAG01000027">
    <property type="protein sequence ID" value="GEP44289.1"/>
    <property type="molecule type" value="Genomic_DNA"/>
</dbReference>
<keyword evidence="2" id="KW-1185">Reference proteome</keyword>
<name>A0A512MC18_9BACT</name>
<dbReference type="OrthoDB" id="1493396at2"/>
<reference evidence="1 2" key="1">
    <citation type="submission" date="2019-07" db="EMBL/GenBank/DDBJ databases">
        <title>Whole genome shotgun sequence of Brevifollis gellanilyticus NBRC 108608.</title>
        <authorList>
            <person name="Hosoyama A."/>
            <person name="Uohara A."/>
            <person name="Ohji S."/>
            <person name="Ichikawa N."/>
        </authorList>
    </citation>
    <scope>NUCLEOTIDE SEQUENCE [LARGE SCALE GENOMIC DNA]</scope>
    <source>
        <strain evidence="1 2">NBRC 108608</strain>
    </source>
</reference>
<evidence type="ECO:0000313" key="1">
    <source>
        <dbReference type="EMBL" id="GEP44289.1"/>
    </source>
</evidence>
<organism evidence="1 2">
    <name type="scientific">Brevifollis gellanilyticus</name>
    <dbReference type="NCBI Taxonomy" id="748831"/>
    <lineage>
        <taxon>Bacteria</taxon>
        <taxon>Pseudomonadati</taxon>
        <taxon>Verrucomicrobiota</taxon>
        <taxon>Verrucomicrobiia</taxon>
        <taxon>Verrucomicrobiales</taxon>
        <taxon>Verrucomicrobiaceae</taxon>
    </lineage>
</organism>
<proteinExistence type="predicted"/>
<evidence type="ECO:0000313" key="2">
    <source>
        <dbReference type="Proteomes" id="UP000321577"/>
    </source>
</evidence>
<sequence>MHHSLSRFPHIEFSREAVSKRAKETKAIIGELVLVAKHPDGEHRLYRNEKTDEYWQYASAWNWGAKAYCFIVPEIEVEDWKAQRYVDPDEMIVFVGSLQQFLAVPANRRIPELLKHVRMLQSIRTMPSDPEGRWFGPYLKENVIPDFDRISASNAHEA</sequence>
<dbReference type="Proteomes" id="UP000321577">
    <property type="component" value="Unassembled WGS sequence"/>
</dbReference>
<dbReference type="RefSeq" id="WP_146852088.1">
    <property type="nucleotide sequence ID" value="NZ_BKAG01000027.1"/>
</dbReference>
<comment type="caution">
    <text evidence="1">The sequence shown here is derived from an EMBL/GenBank/DDBJ whole genome shotgun (WGS) entry which is preliminary data.</text>
</comment>
<accession>A0A512MC18</accession>